<dbReference type="Proteomes" id="UP001595478">
    <property type="component" value="Unassembled WGS sequence"/>
</dbReference>
<keyword evidence="4" id="KW-1185">Reference proteome</keyword>
<proteinExistence type="predicted"/>
<dbReference type="Pfam" id="PF09832">
    <property type="entry name" value="DUF2059"/>
    <property type="match status" value="1"/>
</dbReference>
<evidence type="ECO:0000256" key="1">
    <source>
        <dbReference type="SAM" id="SignalP"/>
    </source>
</evidence>
<dbReference type="InterPro" id="IPR018637">
    <property type="entry name" value="DUF2059"/>
</dbReference>
<organism evidence="3 4">
    <name type="scientific">Agaribacter flavus</name>
    <dbReference type="NCBI Taxonomy" id="1902781"/>
    <lineage>
        <taxon>Bacteria</taxon>
        <taxon>Pseudomonadati</taxon>
        <taxon>Pseudomonadota</taxon>
        <taxon>Gammaproteobacteria</taxon>
        <taxon>Alteromonadales</taxon>
        <taxon>Alteromonadaceae</taxon>
        <taxon>Agaribacter</taxon>
    </lineage>
</organism>
<dbReference type="EMBL" id="JBHRSW010000005">
    <property type="protein sequence ID" value="MFC3120748.1"/>
    <property type="molecule type" value="Genomic_DNA"/>
</dbReference>
<feature type="chain" id="PRO_5046634046" evidence="1">
    <location>
        <begin position="20"/>
        <end position="161"/>
    </location>
</feature>
<evidence type="ECO:0000313" key="3">
    <source>
        <dbReference type="EMBL" id="MFC3120748.1"/>
    </source>
</evidence>
<keyword evidence="1" id="KW-0732">Signal</keyword>
<reference evidence="4" key="1">
    <citation type="journal article" date="2019" name="Int. J. Syst. Evol. Microbiol.">
        <title>The Global Catalogue of Microorganisms (GCM) 10K type strain sequencing project: providing services to taxonomists for standard genome sequencing and annotation.</title>
        <authorList>
            <consortium name="The Broad Institute Genomics Platform"/>
            <consortium name="The Broad Institute Genome Sequencing Center for Infectious Disease"/>
            <person name="Wu L."/>
            <person name="Ma J."/>
        </authorList>
    </citation>
    <scope>NUCLEOTIDE SEQUENCE [LARGE SCALE GENOMIC DNA]</scope>
    <source>
        <strain evidence="4">KCTC 52473</strain>
    </source>
</reference>
<gene>
    <name evidence="3" type="ORF">ACFOHL_03875</name>
</gene>
<comment type="caution">
    <text evidence="3">The sequence shown here is derived from an EMBL/GenBank/DDBJ whole genome shotgun (WGS) entry which is preliminary data.</text>
</comment>
<evidence type="ECO:0000259" key="2">
    <source>
        <dbReference type="Pfam" id="PF09832"/>
    </source>
</evidence>
<feature type="domain" description="DUF2059" evidence="2">
    <location>
        <begin position="88"/>
        <end position="145"/>
    </location>
</feature>
<protein>
    <submittedName>
        <fullName evidence="3">DUF2059 domain-containing protein</fullName>
    </submittedName>
</protein>
<name>A0ABV7FLV7_9ALTE</name>
<evidence type="ECO:0000313" key="4">
    <source>
        <dbReference type="Proteomes" id="UP001595478"/>
    </source>
</evidence>
<sequence>MKKMLIALFALSFSLQVLAEQKASNESVEQLLELTESSKLLDAVYGQVGGMFQNMSQQMNLPPEKQPIINAYMDKVVALMKEEMSWAKLKPEMVNVYAKHFSQEEVNGLIAFYQTDVGKAMVNKMPMIMQDSMLLSQNMVMQMMPKIQALAAEMQQKVSAP</sequence>
<accession>A0ABV7FLV7</accession>
<dbReference type="RefSeq" id="WP_376918878.1">
    <property type="nucleotide sequence ID" value="NZ_JBHRSW010000005.1"/>
</dbReference>
<feature type="signal peptide" evidence="1">
    <location>
        <begin position="1"/>
        <end position="19"/>
    </location>
</feature>